<accession>A0A285UQN3</accession>
<dbReference type="InterPro" id="IPR030910">
    <property type="entry name" value="SLAP_dom"/>
</dbReference>
<sequence>MQQLQFEASWDKALAAEDRQHIENLFNETKHLNSADIHFTPIREAINHKDELLVTVMVHNFSASPLDFINKRLIYSIQGKVIGENNFTLPALVIQPHVSMPWTFIFPKENYLEQNSYENGQLQIKY</sequence>
<organism evidence="1 2">
    <name type="scientific">Ureibacillus acetophenoni</name>
    <dbReference type="NCBI Taxonomy" id="614649"/>
    <lineage>
        <taxon>Bacteria</taxon>
        <taxon>Bacillati</taxon>
        <taxon>Bacillota</taxon>
        <taxon>Bacilli</taxon>
        <taxon>Bacillales</taxon>
        <taxon>Caryophanaceae</taxon>
        <taxon>Ureibacillus</taxon>
    </lineage>
</organism>
<dbReference type="EMBL" id="OBQC01000019">
    <property type="protein sequence ID" value="SOC44142.1"/>
    <property type="molecule type" value="Genomic_DNA"/>
</dbReference>
<name>A0A285UQN3_9BACL</name>
<dbReference type="AlphaFoldDB" id="A0A285UQN3"/>
<keyword evidence="2" id="KW-1185">Reference proteome</keyword>
<proteinExistence type="predicted"/>
<gene>
    <name evidence="1" type="ORF">SAMN05877842_11926</name>
</gene>
<evidence type="ECO:0000313" key="1">
    <source>
        <dbReference type="EMBL" id="SOC44142.1"/>
    </source>
</evidence>
<dbReference type="RefSeq" id="WP_097151027.1">
    <property type="nucleotide sequence ID" value="NZ_OBQC01000019.1"/>
</dbReference>
<protein>
    <submittedName>
        <fullName evidence="1">SLAP domain-containing protein</fullName>
    </submittedName>
</protein>
<evidence type="ECO:0000313" key="2">
    <source>
        <dbReference type="Proteomes" id="UP000219252"/>
    </source>
</evidence>
<dbReference type="OrthoDB" id="1907642at2"/>
<dbReference type="NCBIfam" id="TIGR04398">
    <property type="entry name" value="SLAP_DUP"/>
    <property type="match status" value="1"/>
</dbReference>
<reference evidence="2" key="1">
    <citation type="submission" date="2017-08" db="EMBL/GenBank/DDBJ databases">
        <authorList>
            <person name="Varghese N."/>
            <person name="Submissions S."/>
        </authorList>
    </citation>
    <scope>NUCLEOTIDE SEQUENCE [LARGE SCALE GENOMIC DNA]</scope>
    <source>
        <strain evidence="2">JC23</strain>
    </source>
</reference>
<dbReference type="Proteomes" id="UP000219252">
    <property type="component" value="Unassembled WGS sequence"/>
</dbReference>